<evidence type="ECO:0000256" key="9">
    <source>
        <dbReference type="SAM" id="MobiDB-lite"/>
    </source>
</evidence>
<dbReference type="PANTHER" id="PTHR46813">
    <property type="entry name" value="GATA TRANSCRIPTION FACTOR 18"/>
    <property type="match status" value="1"/>
</dbReference>
<evidence type="ECO:0000313" key="12">
    <source>
        <dbReference type="Proteomes" id="UP000595140"/>
    </source>
</evidence>
<dbReference type="GO" id="GO:0043565">
    <property type="term" value="F:sequence-specific DNA binding"/>
    <property type="evidence" value="ECO:0007669"/>
    <property type="project" value="InterPro"/>
</dbReference>
<dbReference type="Pfam" id="PF00320">
    <property type="entry name" value="GATA"/>
    <property type="match status" value="1"/>
</dbReference>
<dbReference type="EMBL" id="OOIL02000990">
    <property type="protein sequence ID" value="VFQ71065.1"/>
    <property type="molecule type" value="Genomic_DNA"/>
</dbReference>
<keyword evidence="12" id="KW-1185">Reference proteome</keyword>
<name>A0A484L420_9ASTE</name>
<feature type="compositionally biased region" description="Polar residues" evidence="9">
    <location>
        <begin position="491"/>
        <end position="507"/>
    </location>
</feature>
<dbReference type="InterPro" id="IPR013088">
    <property type="entry name" value="Znf_NHR/GATA"/>
</dbReference>
<keyword evidence="4" id="KW-0805">Transcription regulation</keyword>
<keyword evidence="1" id="KW-0479">Metal-binding</keyword>
<gene>
    <name evidence="11" type="ORF">CCAM_LOCUS12841</name>
</gene>
<dbReference type="GO" id="GO:0008270">
    <property type="term" value="F:zinc ion binding"/>
    <property type="evidence" value="ECO:0007669"/>
    <property type="project" value="UniProtKB-KW"/>
</dbReference>
<evidence type="ECO:0000256" key="3">
    <source>
        <dbReference type="ARBA" id="ARBA00022833"/>
    </source>
</evidence>
<sequence length="1036" mass="114213">MTVGCPTSADVKTPVFGPSEGMIGMAEAIFGPSGVTIAAVAAVGPITEVTGADPIVALDPTKYNNYYKPADYYEEAAAYDSYYDDQNVYSSVDCTLSLGTPSTRLGGNANERPPQDAAESRRVKPSGGRGGASGSSDPLATRRCANCDTTSTPLWRNGPRGPKSLCNACGIRFKKEEKRAAAAAEAANNGGRESMRESWPGAAHHSQMPYNNYASPAAYDGYVYGEEQPPVAASQAFLPCPTTMAVTPHAANHARLGGSREVSFAPPHAQPKESQVVTFAPGDVASKGKNWVPSQKLDAQITRPRGPPNAPKPSFAQAVVGPTTPEIATLRKLFAIQFILRESVQISLRDPRHVMLLFTHPQDCNDIFMQGQIQFNGHFPMRLFRWSPEFNVKTESPGALVWVTFPNLRADLFNESAIRQLCKPIRRDTIAFRRSRARRQRAGKGIPIADTGIGKGDSKLEGSQHVWMEKTAKGFKPLSAVNVGEFEKGEGSSSTLQPFEPTSSHPSPNVVVSDSSLILSSVNATIPTHVVVEQSASLTIEPSVPPTVVEQGFFVAHSPLPTSSPSPIVHVPDPPSLELDLTASNAFDALGELPGDSHEVMIKAGGRPYALVKYRPFDECVEDCELMDAPFTGADFTWYNNYIDSGPMYVFGSKLKRLAQALRGWNRDTFGHIFDKLKALEQDVPDIEAVLETAPTDEAYVEFRRRSALLTRQYRVEDDYWWQKAHTKWVLDGERNYGYFHVIVKDRHRKLYIHRIQGVGNPMVAHAHLDFIPRLVTEDDNSTLCSVPELEEIKVAVFSVDSQSAAGSDGATFFPRPRRRLCPPRLASSSLPSVQAVLHRPRLRRWSGFCTMALQMVNADHFQARYTCYSELQKSVDIIKKKLTPSDLGHFKKESPFGHLLEYPPLQFLAQIIHLLLVHLTREQVDDELRFNIGGSILKFDFGEWCRIIGMPSTKLYGEDGGDEDEDSASGRIRKKFLDNDKGKTTFAHVRKCFHALDEENGGDEVLQFAKLFFAESVLLARDKETGLEILCASNP</sequence>
<dbReference type="SMART" id="SM00401">
    <property type="entry name" value="ZnF_GATA"/>
    <property type="match status" value="1"/>
</dbReference>
<dbReference type="Pfam" id="PF14111">
    <property type="entry name" value="DUF4283"/>
    <property type="match status" value="1"/>
</dbReference>
<evidence type="ECO:0000256" key="4">
    <source>
        <dbReference type="ARBA" id="ARBA00023015"/>
    </source>
</evidence>
<reference evidence="11 12" key="1">
    <citation type="submission" date="2018-04" db="EMBL/GenBank/DDBJ databases">
        <authorList>
            <person name="Vogel A."/>
        </authorList>
    </citation>
    <scope>NUCLEOTIDE SEQUENCE [LARGE SCALE GENOMIC DNA]</scope>
</reference>
<dbReference type="AlphaFoldDB" id="A0A484L420"/>
<dbReference type="OrthoDB" id="1305792at2759"/>
<dbReference type="Proteomes" id="UP000595140">
    <property type="component" value="Unassembled WGS sequence"/>
</dbReference>
<keyword evidence="2 8" id="KW-0863">Zinc-finger</keyword>
<evidence type="ECO:0000256" key="2">
    <source>
        <dbReference type="ARBA" id="ARBA00022771"/>
    </source>
</evidence>
<protein>
    <recommendedName>
        <fullName evidence="10">GATA-type domain-containing protein</fullName>
    </recommendedName>
</protein>
<dbReference type="InterPro" id="IPR000679">
    <property type="entry name" value="Znf_GATA"/>
</dbReference>
<evidence type="ECO:0000259" key="10">
    <source>
        <dbReference type="PROSITE" id="PS50114"/>
    </source>
</evidence>
<evidence type="ECO:0000256" key="7">
    <source>
        <dbReference type="ARBA" id="ARBA00024019"/>
    </source>
</evidence>
<accession>A0A484L420</accession>
<keyword evidence="6" id="KW-0804">Transcription</keyword>
<proteinExistence type="inferred from homology"/>
<feature type="region of interest" description="Disordered" evidence="9">
    <location>
        <begin position="100"/>
        <end position="143"/>
    </location>
</feature>
<dbReference type="SUPFAM" id="SSF57716">
    <property type="entry name" value="Glucocorticoid receptor-like (DNA-binding domain)"/>
    <property type="match status" value="1"/>
</dbReference>
<dbReference type="CDD" id="cd00202">
    <property type="entry name" value="ZnF_GATA"/>
    <property type="match status" value="1"/>
</dbReference>
<evidence type="ECO:0000256" key="6">
    <source>
        <dbReference type="ARBA" id="ARBA00023163"/>
    </source>
</evidence>
<dbReference type="Gene3D" id="3.30.50.10">
    <property type="entry name" value="Erythroid Transcription Factor GATA-1, subunit A"/>
    <property type="match status" value="1"/>
</dbReference>
<dbReference type="PANTHER" id="PTHR46813:SF16">
    <property type="entry name" value="GATA TRANSCRIPTION FACTOR 18"/>
    <property type="match status" value="1"/>
</dbReference>
<evidence type="ECO:0000256" key="1">
    <source>
        <dbReference type="ARBA" id="ARBA00022723"/>
    </source>
</evidence>
<dbReference type="PROSITE" id="PS00344">
    <property type="entry name" value="GATA_ZN_FINGER_1"/>
    <property type="match status" value="1"/>
</dbReference>
<keyword evidence="5" id="KW-0238">DNA-binding</keyword>
<feature type="domain" description="GATA-type" evidence="10">
    <location>
        <begin position="138"/>
        <end position="174"/>
    </location>
</feature>
<comment type="similarity">
    <text evidence="7">Belongs to the type IV zinc-finger family. Class B subfamily.</text>
</comment>
<dbReference type="InterPro" id="IPR025558">
    <property type="entry name" value="DUF4283"/>
</dbReference>
<keyword evidence="3" id="KW-0862">Zinc</keyword>
<organism evidence="11 12">
    <name type="scientific">Cuscuta campestris</name>
    <dbReference type="NCBI Taxonomy" id="132261"/>
    <lineage>
        <taxon>Eukaryota</taxon>
        <taxon>Viridiplantae</taxon>
        <taxon>Streptophyta</taxon>
        <taxon>Embryophyta</taxon>
        <taxon>Tracheophyta</taxon>
        <taxon>Spermatophyta</taxon>
        <taxon>Magnoliopsida</taxon>
        <taxon>eudicotyledons</taxon>
        <taxon>Gunneridae</taxon>
        <taxon>Pentapetalae</taxon>
        <taxon>asterids</taxon>
        <taxon>lamiids</taxon>
        <taxon>Solanales</taxon>
        <taxon>Convolvulaceae</taxon>
        <taxon>Cuscuteae</taxon>
        <taxon>Cuscuta</taxon>
        <taxon>Cuscuta subgen. Grammica</taxon>
        <taxon>Cuscuta sect. Cleistogrammica</taxon>
    </lineage>
</organism>
<dbReference type="GO" id="GO:0006355">
    <property type="term" value="P:regulation of DNA-templated transcription"/>
    <property type="evidence" value="ECO:0007669"/>
    <property type="project" value="InterPro"/>
</dbReference>
<evidence type="ECO:0000256" key="5">
    <source>
        <dbReference type="ARBA" id="ARBA00023125"/>
    </source>
</evidence>
<evidence type="ECO:0000256" key="8">
    <source>
        <dbReference type="PROSITE-ProRule" id="PRU00094"/>
    </source>
</evidence>
<dbReference type="PROSITE" id="PS50114">
    <property type="entry name" value="GATA_ZN_FINGER_2"/>
    <property type="match status" value="1"/>
</dbReference>
<feature type="region of interest" description="Disordered" evidence="9">
    <location>
        <begin position="489"/>
        <end position="508"/>
    </location>
</feature>
<evidence type="ECO:0000313" key="11">
    <source>
        <dbReference type="EMBL" id="VFQ71065.1"/>
    </source>
</evidence>